<dbReference type="EMBL" id="OZ035844">
    <property type="protein sequence ID" value="CAL1598659.1"/>
    <property type="molecule type" value="Genomic_DNA"/>
</dbReference>
<sequence>MEISALVYTTERLPKILHHVLGRLSDHSHTQTEKAPKGSERLENGGVMRGPRRPYTFGTAPAPVIKDFEGFGGWSRSPFALF</sequence>
<feature type="compositionally biased region" description="Basic and acidic residues" evidence="1">
    <location>
        <begin position="24"/>
        <end position="43"/>
    </location>
</feature>
<feature type="region of interest" description="Disordered" evidence="1">
    <location>
        <begin position="24"/>
        <end position="55"/>
    </location>
</feature>
<organism evidence="2 3">
    <name type="scientific">Knipowitschia caucasica</name>
    <name type="common">Caucasian dwarf goby</name>
    <name type="synonym">Pomatoschistus caucasicus</name>
    <dbReference type="NCBI Taxonomy" id="637954"/>
    <lineage>
        <taxon>Eukaryota</taxon>
        <taxon>Metazoa</taxon>
        <taxon>Chordata</taxon>
        <taxon>Craniata</taxon>
        <taxon>Vertebrata</taxon>
        <taxon>Euteleostomi</taxon>
        <taxon>Actinopterygii</taxon>
        <taxon>Neopterygii</taxon>
        <taxon>Teleostei</taxon>
        <taxon>Neoteleostei</taxon>
        <taxon>Acanthomorphata</taxon>
        <taxon>Gobiaria</taxon>
        <taxon>Gobiiformes</taxon>
        <taxon>Gobioidei</taxon>
        <taxon>Gobiidae</taxon>
        <taxon>Gobiinae</taxon>
        <taxon>Knipowitschia</taxon>
    </lineage>
</organism>
<dbReference type="Proteomes" id="UP001497482">
    <property type="component" value="Chromosome 22"/>
</dbReference>
<keyword evidence="3" id="KW-1185">Reference proteome</keyword>
<evidence type="ECO:0000256" key="1">
    <source>
        <dbReference type="SAM" id="MobiDB-lite"/>
    </source>
</evidence>
<accession>A0AAV2LGH6</accession>
<gene>
    <name evidence="2" type="ORF">KC01_LOCUS27023</name>
</gene>
<evidence type="ECO:0000313" key="2">
    <source>
        <dbReference type="EMBL" id="CAL1598659.1"/>
    </source>
</evidence>
<proteinExistence type="predicted"/>
<name>A0AAV2LGH6_KNICA</name>
<protein>
    <submittedName>
        <fullName evidence="2">Uncharacterized protein</fullName>
    </submittedName>
</protein>
<evidence type="ECO:0000313" key="3">
    <source>
        <dbReference type="Proteomes" id="UP001497482"/>
    </source>
</evidence>
<reference evidence="2 3" key="1">
    <citation type="submission" date="2024-04" db="EMBL/GenBank/DDBJ databases">
        <authorList>
            <person name="Waldvogel A.-M."/>
            <person name="Schoenle A."/>
        </authorList>
    </citation>
    <scope>NUCLEOTIDE SEQUENCE [LARGE SCALE GENOMIC DNA]</scope>
</reference>
<dbReference type="AlphaFoldDB" id="A0AAV2LGH6"/>